<dbReference type="EMBL" id="JAFIRA010000042">
    <property type="protein sequence ID" value="MCJ2543980.1"/>
    <property type="molecule type" value="Genomic_DNA"/>
</dbReference>
<gene>
    <name evidence="3" type="ORF">JX360_13890</name>
</gene>
<dbReference type="Pfam" id="PF13471">
    <property type="entry name" value="Transglut_core3"/>
    <property type="match status" value="1"/>
</dbReference>
<name>A0ABT0CDW2_THEVL</name>
<dbReference type="RefSeq" id="WP_279611513.1">
    <property type="nucleotide sequence ID" value="NZ_JAFIRA010000042.1"/>
</dbReference>
<keyword evidence="4" id="KW-1185">Reference proteome</keyword>
<feature type="domain" description="Microcin J25-processing protein McjB C-terminal" evidence="2">
    <location>
        <begin position="40"/>
        <end position="152"/>
    </location>
</feature>
<reference evidence="3" key="1">
    <citation type="submission" date="2021-02" db="EMBL/GenBank/DDBJ databases">
        <title>The CRISPR/cas machinery reduction and long-range gene transfer in the hot spring cyanobacterium Synechococcus.</title>
        <authorList>
            <person name="Dvorak P."/>
            <person name="Jahodarova E."/>
            <person name="Hasler P."/>
            <person name="Poulickova A."/>
        </authorList>
    </citation>
    <scope>NUCLEOTIDE SEQUENCE</scope>
    <source>
        <strain evidence="3">Rupite</strain>
    </source>
</reference>
<evidence type="ECO:0000256" key="1">
    <source>
        <dbReference type="SAM" id="Phobius"/>
    </source>
</evidence>
<keyword evidence="1" id="KW-0472">Membrane</keyword>
<keyword evidence="1" id="KW-1133">Transmembrane helix</keyword>
<proteinExistence type="predicted"/>
<comment type="caution">
    <text evidence="3">The sequence shown here is derived from an EMBL/GenBank/DDBJ whole genome shotgun (WGS) entry which is preliminary data.</text>
</comment>
<dbReference type="InterPro" id="IPR053521">
    <property type="entry name" value="McjB-like"/>
</dbReference>
<evidence type="ECO:0000313" key="3">
    <source>
        <dbReference type="EMBL" id="MCJ2543980.1"/>
    </source>
</evidence>
<dbReference type="NCBIfam" id="NF033537">
    <property type="entry name" value="lasso_biosyn_B2"/>
    <property type="match status" value="1"/>
</dbReference>
<organism evidence="3 4">
    <name type="scientific">Thermostichus vulcanus str. 'Rupite'</name>
    <dbReference type="NCBI Taxonomy" id="2813851"/>
    <lineage>
        <taxon>Bacteria</taxon>
        <taxon>Bacillati</taxon>
        <taxon>Cyanobacteriota</taxon>
        <taxon>Cyanophyceae</taxon>
        <taxon>Thermostichales</taxon>
        <taxon>Thermostichaceae</taxon>
        <taxon>Thermostichus</taxon>
    </lineage>
</organism>
<feature type="transmembrane region" description="Helical" evidence="1">
    <location>
        <begin position="25"/>
        <end position="46"/>
    </location>
</feature>
<evidence type="ECO:0000313" key="4">
    <source>
        <dbReference type="Proteomes" id="UP000830835"/>
    </source>
</evidence>
<protein>
    <submittedName>
        <fullName evidence="3">Lasso peptide biosynthesis B2 protein</fullName>
    </submittedName>
</protein>
<evidence type="ECO:0000259" key="2">
    <source>
        <dbReference type="Pfam" id="PF13471"/>
    </source>
</evidence>
<accession>A0ABT0CDW2</accession>
<dbReference type="InterPro" id="IPR032708">
    <property type="entry name" value="McjB_C"/>
</dbReference>
<sequence length="160" mass="17601">MTVQFLQGYLSKLAKWRSLSAIERILFLEAWVLLLAARFMLALLPFQVWRVMLLKLASVQTPQEASRSRGSGVKLSQVIRAIDQASSLVPGVKCLARALTAGILLRRYGFAPSLQLGARLDKSMDFSAHAWVVCDGSVVIGGIPELSQYSILQVREGISL</sequence>
<dbReference type="Proteomes" id="UP000830835">
    <property type="component" value="Unassembled WGS sequence"/>
</dbReference>
<keyword evidence="1" id="KW-0812">Transmembrane</keyword>